<comment type="similarity">
    <text evidence="2">Belongs to the glycosyl hydrolase 3 family.</text>
</comment>
<proteinExistence type="inferred from homology"/>
<evidence type="ECO:0000313" key="10">
    <source>
        <dbReference type="Proteomes" id="UP001501295"/>
    </source>
</evidence>
<organism evidence="9 10">
    <name type="scientific">Frondihabitans cladoniiphilus</name>
    <dbReference type="NCBI Taxonomy" id="715785"/>
    <lineage>
        <taxon>Bacteria</taxon>
        <taxon>Bacillati</taxon>
        <taxon>Actinomycetota</taxon>
        <taxon>Actinomycetes</taxon>
        <taxon>Micrococcales</taxon>
        <taxon>Microbacteriaceae</taxon>
        <taxon>Frondihabitans</taxon>
    </lineage>
</organism>
<dbReference type="Gene3D" id="3.20.20.300">
    <property type="entry name" value="Glycoside hydrolase, family 3, N-terminal domain"/>
    <property type="match status" value="1"/>
</dbReference>
<dbReference type="InterPro" id="IPR002772">
    <property type="entry name" value="Glyco_hydro_3_C"/>
</dbReference>
<dbReference type="SUPFAM" id="SSF52279">
    <property type="entry name" value="Beta-D-glucan exohydrolase, C-terminal domain"/>
    <property type="match status" value="1"/>
</dbReference>
<evidence type="ECO:0000256" key="4">
    <source>
        <dbReference type="ARBA" id="ARBA00022729"/>
    </source>
</evidence>
<reference evidence="10" key="1">
    <citation type="journal article" date="2019" name="Int. J. Syst. Evol. Microbiol.">
        <title>The Global Catalogue of Microorganisms (GCM) 10K type strain sequencing project: providing services to taxonomists for standard genome sequencing and annotation.</title>
        <authorList>
            <consortium name="The Broad Institute Genomics Platform"/>
            <consortium name="The Broad Institute Genome Sequencing Center for Infectious Disease"/>
            <person name="Wu L."/>
            <person name="Ma J."/>
        </authorList>
    </citation>
    <scope>NUCLEOTIDE SEQUENCE [LARGE SCALE GENOMIC DNA]</scope>
    <source>
        <strain evidence="10">JCM 18956</strain>
    </source>
</reference>
<dbReference type="Gene3D" id="3.40.50.1700">
    <property type="entry name" value="Glycoside hydrolase family 3 C-terminal domain"/>
    <property type="match status" value="1"/>
</dbReference>
<gene>
    <name evidence="9" type="ORF">GCM10025780_26360</name>
</gene>
<comment type="catalytic activity">
    <reaction evidence="1">
        <text>Hydrolysis of terminal, non-reducing beta-D-glucosyl residues with release of beta-D-glucose.</text>
        <dbReference type="EC" id="3.2.1.21"/>
    </reaction>
</comment>
<dbReference type="GO" id="GO:0016787">
    <property type="term" value="F:hydrolase activity"/>
    <property type="evidence" value="ECO:0007669"/>
    <property type="project" value="UniProtKB-KW"/>
</dbReference>
<evidence type="ECO:0000259" key="8">
    <source>
        <dbReference type="Pfam" id="PF01915"/>
    </source>
</evidence>
<protein>
    <recommendedName>
        <fullName evidence="3">beta-glucosidase</fullName>
        <ecNumber evidence="3">3.2.1.21</ecNumber>
    </recommendedName>
</protein>
<comment type="caution">
    <text evidence="9">The sequence shown here is derived from an EMBL/GenBank/DDBJ whole genome shotgun (WGS) entry which is preliminary data.</text>
</comment>
<dbReference type="Pfam" id="PF00933">
    <property type="entry name" value="Glyco_hydro_3"/>
    <property type="match status" value="1"/>
</dbReference>
<evidence type="ECO:0000256" key="5">
    <source>
        <dbReference type="ARBA" id="ARBA00022801"/>
    </source>
</evidence>
<dbReference type="EC" id="3.2.1.21" evidence="3"/>
<keyword evidence="6" id="KW-0326">Glycosidase</keyword>
<accession>A0ABP8W605</accession>
<dbReference type="PANTHER" id="PTHR30620">
    <property type="entry name" value="PERIPLASMIC BETA-GLUCOSIDASE-RELATED"/>
    <property type="match status" value="1"/>
</dbReference>
<dbReference type="PANTHER" id="PTHR30620:SF16">
    <property type="entry name" value="LYSOSOMAL BETA GLUCOSIDASE"/>
    <property type="match status" value="1"/>
</dbReference>
<dbReference type="InterPro" id="IPR036881">
    <property type="entry name" value="Glyco_hydro_3_C_sf"/>
</dbReference>
<dbReference type="InterPro" id="IPR017853">
    <property type="entry name" value="GH"/>
</dbReference>
<dbReference type="Pfam" id="PF01915">
    <property type="entry name" value="Glyco_hydro_3_C"/>
    <property type="match status" value="1"/>
</dbReference>
<dbReference type="Proteomes" id="UP001501295">
    <property type="component" value="Unassembled WGS sequence"/>
</dbReference>
<sequence>MSSASTFPYQDATLAIEQRVEDLLSRLELADKAGLLFHTMTSVSDPTVINTEFTLPSLTSMITERRMNHFNLLGSTPTGREFAAWQNSIQRIALTSPLGIPITFSTDPRHSFTDNPGTAILAGPFSQWPEPLGLGAIGSDELTRTFGDIARQEYVAVGIRVALHPQIDLATEPRWSRANGTFGEDAELTSRMAVAYIRGFQGDEIGSTSVSTITKHFPGGGPQKNGEDAHFPYGREQVYPGGMFEHHLKPFEAAIDAGGRQMMPYYGMPVGTPYEEVGFGFNKSVLTGLLRERFAFDGIICTDWGLITDVEMMGAPMAARAWGVEHLTREERMLKILDAGADQFGGEDCTDLLLGLVADGRVTEARLDVSVRRLLREKFALGLFENAFADEDRAEIVVGNDEFRAAGLAAQRASLTLLTNGTAPDAPMLPLTKGIRVYTEGVAPESLEGFATSAARPEDADVAILRLKAPFDFRPDGLESYFRAGSLAFPPEELDRIAALAAVVPTVVDIYLDRPAILTEMVEFVPAIVANFGAADSALLTVLFGDDEPQGSLPFDLPRSMAAVEAGREDVPFDTKDPVFRFGHGLRYRR</sequence>
<evidence type="ECO:0000256" key="1">
    <source>
        <dbReference type="ARBA" id="ARBA00000448"/>
    </source>
</evidence>
<keyword evidence="5 9" id="KW-0378">Hydrolase</keyword>
<dbReference type="PRINTS" id="PR00133">
    <property type="entry name" value="GLHYDRLASE3"/>
</dbReference>
<feature type="domain" description="Glycoside hydrolase family 3 N-terminal" evidence="7">
    <location>
        <begin position="87"/>
        <end position="376"/>
    </location>
</feature>
<dbReference type="SUPFAM" id="SSF51445">
    <property type="entry name" value="(Trans)glycosidases"/>
    <property type="match status" value="1"/>
</dbReference>
<evidence type="ECO:0000313" key="9">
    <source>
        <dbReference type="EMBL" id="GAA4679954.1"/>
    </source>
</evidence>
<evidence type="ECO:0000256" key="6">
    <source>
        <dbReference type="ARBA" id="ARBA00023295"/>
    </source>
</evidence>
<evidence type="ECO:0000256" key="3">
    <source>
        <dbReference type="ARBA" id="ARBA00012744"/>
    </source>
</evidence>
<dbReference type="RefSeq" id="WP_345376365.1">
    <property type="nucleotide sequence ID" value="NZ_BAABLM010000005.1"/>
</dbReference>
<dbReference type="InterPro" id="IPR036962">
    <property type="entry name" value="Glyco_hydro_3_N_sf"/>
</dbReference>
<dbReference type="EMBL" id="BAABLM010000005">
    <property type="protein sequence ID" value="GAA4679954.1"/>
    <property type="molecule type" value="Genomic_DNA"/>
</dbReference>
<name>A0ABP8W605_9MICO</name>
<feature type="domain" description="Glycoside hydrolase family 3 C-terminal" evidence="8">
    <location>
        <begin position="441"/>
        <end position="588"/>
    </location>
</feature>
<keyword evidence="4" id="KW-0732">Signal</keyword>
<evidence type="ECO:0000256" key="2">
    <source>
        <dbReference type="ARBA" id="ARBA00005336"/>
    </source>
</evidence>
<evidence type="ECO:0000259" key="7">
    <source>
        <dbReference type="Pfam" id="PF00933"/>
    </source>
</evidence>
<keyword evidence="10" id="KW-1185">Reference proteome</keyword>
<dbReference type="InterPro" id="IPR051915">
    <property type="entry name" value="Cellulose_Degrad_GH3"/>
</dbReference>
<dbReference type="InterPro" id="IPR001764">
    <property type="entry name" value="Glyco_hydro_3_N"/>
</dbReference>